<dbReference type="InterPro" id="IPR038474">
    <property type="entry name" value="Polyketide_synth_cyclase_sf"/>
</dbReference>
<dbReference type="EMBL" id="KJ440489">
    <property type="protein sequence ID" value="AIW62998.1"/>
    <property type="molecule type" value="Genomic_DNA"/>
</dbReference>
<dbReference type="Pfam" id="PF04673">
    <property type="entry name" value="Cyclase_polyket"/>
    <property type="match status" value="1"/>
</dbReference>
<dbReference type="SUPFAM" id="SSF54909">
    <property type="entry name" value="Dimeric alpha+beta barrel"/>
    <property type="match status" value="1"/>
</dbReference>
<reference evidence="1" key="1">
    <citation type="submission" date="2014-02" db="EMBL/GenBank/DDBJ databases">
        <title>Arenimycins C and D, pentangular polyphenols produced by an eDNA-derived gene cluster.</title>
        <authorList>
            <person name="Kang H.-S."/>
            <person name="Brady S.F."/>
        </authorList>
    </citation>
    <scope>NUCLEOTIDE SEQUENCE</scope>
</reference>
<dbReference type="AlphaFoldDB" id="A0A0C4S576"/>
<gene>
    <name evidence="1" type="primary">arn19</name>
</gene>
<accession>A0A0C4S576</accession>
<sequence length="117" mass="13193">MHSTLIVARMAGDDAPAVAEMFGKSDATELPDLLGVRERVLFRFHGLYFHLLRSEAPLGSGLEAIRQHPLFVEVNERLAEHITPYSPLWRSPRDAMAEPFYHWRAGDSTVQPAPAER</sequence>
<dbReference type="GO" id="GO:0030639">
    <property type="term" value="P:polyketide biosynthetic process"/>
    <property type="evidence" value="ECO:0007669"/>
    <property type="project" value="InterPro"/>
</dbReference>
<protein>
    <submittedName>
        <fullName evidence="1">Cyclase</fullName>
    </submittedName>
</protein>
<proteinExistence type="predicted"/>
<dbReference type="InterPro" id="IPR011008">
    <property type="entry name" value="Dimeric_a/b-barrel"/>
</dbReference>
<name>A0A0C4S576_9BACT</name>
<dbReference type="Gene3D" id="3.30.70.1090">
    <property type="entry name" value="Dimeric alpha+beta barrel"/>
    <property type="match status" value="1"/>
</dbReference>
<organism evidence="1">
    <name type="scientific">uncultured bacterium BAC-AB1442/1414/561</name>
    <dbReference type="NCBI Taxonomy" id="1562172"/>
    <lineage>
        <taxon>Bacteria</taxon>
        <taxon>environmental samples</taxon>
    </lineage>
</organism>
<evidence type="ECO:0000313" key="1">
    <source>
        <dbReference type="EMBL" id="AIW62998.1"/>
    </source>
</evidence>
<dbReference type="InterPro" id="IPR006765">
    <property type="entry name" value="Polyketide_synth_cyclase"/>
</dbReference>